<keyword evidence="3" id="KW-1003">Cell membrane</keyword>
<evidence type="ECO:0000313" key="10">
    <source>
        <dbReference type="EMBL" id="MDN4479804.1"/>
    </source>
</evidence>
<gene>
    <name evidence="10" type="ORF">QQX02_02540</name>
</gene>
<dbReference type="EMBL" id="JAUHQA010000001">
    <property type="protein sequence ID" value="MDN4479804.1"/>
    <property type="molecule type" value="Genomic_DNA"/>
</dbReference>
<evidence type="ECO:0000313" key="11">
    <source>
        <dbReference type="Proteomes" id="UP001172708"/>
    </source>
</evidence>
<feature type="transmembrane region" description="Helical" evidence="9">
    <location>
        <begin position="167"/>
        <end position="189"/>
    </location>
</feature>
<feature type="transmembrane region" description="Helical" evidence="9">
    <location>
        <begin position="209"/>
        <end position="228"/>
    </location>
</feature>
<dbReference type="PANTHER" id="PTHR30574">
    <property type="entry name" value="INNER MEMBRANE PROTEIN YEDE"/>
    <property type="match status" value="1"/>
</dbReference>
<evidence type="ECO:0000256" key="5">
    <source>
        <dbReference type="ARBA" id="ARBA00022692"/>
    </source>
</evidence>
<feature type="transmembrane region" description="Helical" evidence="9">
    <location>
        <begin position="380"/>
        <end position="405"/>
    </location>
</feature>
<keyword evidence="5 9" id="KW-0812">Transmembrane</keyword>
<comment type="caution">
    <text evidence="10">The sequence shown here is derived from an EMBL/GenBank/DDBJ whole genome shotgun (WGS) entry which is preliminary data.</text>
</comment>
<keyword evidence="6 9" id="KW-1133">Transmembrane helix</keyword>
<organism evidence="10 11">
    <name type="scientific">Demequina muriae</name>
    <dbReference type="NCBI Taxonomy" id="3051664"/>
    <lineage>
        <taxon>Bacteria</taxon>
        <taxon>Bacillati</taxon>
        <taxon>Actinomycetota</taxon>
        <taxon>Actinomycetes</taxon>
        <taxon>Micrococcales</taxon>
        <taxon>Demequinaceae</taxon>
        <taxon>Demequina</taxon>
    </lineage>
</organism>
<evidence type="ECO:0000256" key="8">
    <source>
        <dbReference type="ARBA" id="ARBA00035655"/>
    </source>
</evidence>
<feature type="transmembrane region" description="Helical" evidence="9">
    <location>
        <begin position="350"/>
        <end position="368"/>
    </location>
</feature>
<comment type="similarity">
    <text evidence="8">Belongs to the TsuA/YedE (TC 9.B.102) family.</text>
</comment>
<feature type="transmembrane region" description="Helical" evidence="9">
    <location>
        <begin position="411"/>
        <end position="432"/>
    </location>
</feature>
<protein>
    <submittedName>
        <fullName evidence="10">YeeE/YedE family protein</fullName>
    </submittedName>
</protein>
<name>A0ABT8GEF6_9MICO</name>
<accession>A0ABT8GEF6</accession>
<evidence type="ECO:0000256" key="7">
    <source>
        <dbReference type="ARBA" id="ARBA00023136"/>
    </source>
</evidence>
<keyword evidence="11" id="KW-1185">Reference proteome</keyword>
<sequence>MANTTRGIIDRTMLPLPKVRPSTQVWIGLAVLVAAFAIGLPLADSASQFTLFMITGLALGYILTRSRFGYAGGVKRIWMTGEGSLTKALVITFALASVFAAGIHWAAAEGGAVAASVAAEGDAVIPGTQNVGFIGLGLVVGGLLFGAGMIMAGGCASGTLSDFGEGAVRVVFSLPMFIVGSVIGVWMTFEFEKSSLGTWGTRIYLPDSLGYLGAVALTLAGLLAIYGLTRWYEQRRKSQGLYAVEEWSADEKELPEQPADEPYKFFSARTFHTLIRTRWSFVTGGVLLAFMFLFILVTTKKSWGVTGVFAEWGIWALNLVGIDLTHPAFAKANEAVDAGIINSGVGVRNVGIILGAAVALLLASRFAWNRRFNVRDVSIYMLGGLLMGIGARLAHGCNIGALYSGIGNLSLSGWIFGIALWAGALGALKYFAGKVNIIDRNPYKLPKNFV</sequence>
<proteinExistence type="inferred from homology"/>
<dbReference type="PANTHER" id="PTHR30574:SF1">
    <property type="entry name" value="SULPHUR TRANSPORT DOMAIN-CONTAINING PROTEIN"/>
    <property type="match status" value="1"/>
</dbReference>
<dbReference type="InterPro" id="IPR007272">
    <property type="entry name" value="Sulf_transp_TsuA/YedE"/>
</dbReference>
<evidence type="ECO:0000256" key="4">
    <source>
        <dbReference type="ARBA" id="ARBA00022519"/>
    </source>
</evidence>
<feature type="transmembrane region" description="Helical" evidence="9">
    <location>
        <begin position="85"/>
        <end position="107"/>
    </location>
</feature>
<dbReference type="Pfam" id="PF04143">
    <property type="entry name" value="Sulf_transp"/>
    <property type="match status" value="1"/>
</dbReference>
<dbReference type="RefSeq" id="WP_301141019.1">
    <property type="nucleotide sequence ID" value="NZ_JAUHQA010000001.1"/>
</dbReference>
<evidence type="ECO:0000256" key="9">
    <source>
        <dbReference type="SAM" id="Phobius"/>
    </source>
</evidence>
<keyword evidence="7 9" id="KW-0472">Membrane</keyword>
<feature type="transmembrane region" description="Helical" evidence="9">
    <location>
        <begin position="133"/>
        <end position="155"/>
    </location>
</feature>
<feature type="transmembrane region" description="Helical" evidence="9">
    <location>
        <begin position="46"/>
        <end position="64"/>
    </location>
</feature>
<evidence type="ECO:0000256" key="2">
    <source>
        <dbReference type="ARBA" id="ARBA00022448"/>
    </source>
</evidence>
<keyword evidence="4" id="KW-0997">Cell inner membrane</keyword>
<evidence type="ECO:0000256" key="3">
    <source>
        <dbReference type="ARBA" id="ARBA00022475"/>
    </source>
</evidence>
<keyword evidence="2" id="KW-0813">Transport</keyword>
<reference evidence="10" key="1">
    <citation type="submission" date="2023-06" db="EMBL/GenBank/DDBJ databases">
        <title>Egi l300058.</title>
        <authorList>
            <person name="Gao L."/>
            <person name="Fang B.-Z."/>
            <person name="Li W.-J."/>
        </authorList>
    </citation>
    <scope>NUCLEOTIDE SEQUENCE</scope>
    <source>
        <strain evidence="10">EGI L300058</strain>
    </source>
</reference>
<dbReference type="Proteomes" id="UP001172708">
    <property type="component" value="Unassembled WGS sequence"/>
</dbReference>
<feature type="transmembrane region" description="Helical" evidence="9">
    <location>
        <begin position="21"/>
        <end position="40"/>
    </location>
</feature>
<evidence type="ECO:0000256" key="1">
    <source>
        <dbReference type="ARBA" id="ARBA00004429"/>
    </source>
</evidence>
<feature type="transmembrane region" description="Helical" evidence="9">
    <location>
        <begin position="279"/>
        <end position="297"/>
    </location>
</feature>
<evidence type="ECO:0000256" key="6">
    <source>
        <dbReference type="ARBA" id="ARBA00022989"/>
    </source>
</evidence>
<comment type="subcellular location">
    <subcellularLocation>
        <location evidence="1">Cell inner membrane</location>
        <topology evidence="1">Multi-pass membrane protein</topology>
    </subcellularLocation>
</comment>